<feature type="region of interest" description="Disordered" evidence="1">
    <location>
        <begin position="563"/>
        <end position="588"/>
    </location>
</feature>
<keyword evidence="3" id="KW-0547">Nucleotide-binding</keyword>
<dbReference type="AlphaFoldDB" id="A0A2I0CNY3"/>
<dbReference type="Pfam" id="PF06048">
    <property type="entry name" value="DUF927"/>
    <property type="match status" value="1"/>
</dbReference>
<sequence length="588" mass="63706">MAGGPRMSNAQEKASILQLVSEPVAPDIDRPGFRVYDHPVTTSTGNKLRAGVYWHGQRPGKGDAAPAPFDHWVCSPLHVSAVTSCNGAHFGRLLRFRNTLGQWREWAMPMAMLSGSGEDLRRELLSMGVEIDPDGFKQLNRYIQSQHPDRQVTAASTTGWHGTELFIMPGENIGQGDAILQSELANLDDFTRAGNLDGWRDNVARFSAGNPLLILGICTALAGPLLYPTRQQSGGINLHGKSSTGKSSIAQAAASVWGHGEQLLRTWNATGNGLEGIASQRNDTLLALDELGESDPAKVGDIVYALANGTGRARATRTGGARTTNRWRVSLLSSGELTLPAKMAEAGKRSKAGQEVRLLDLSAARRHGCWDHLHGHPDGGSLSKAIKRASVTHYGHAGPAFVRHLLDGEGLDGLPEALTLLRAQYQPRNNLEGRAADRFALLALAGELAIGCGLLPLKPDAARLAMLELFANWQSERSADPSEDAAIKALVLEFITRHGEAHFSELGRDSAPVRDRAGWWREDAGRRTWLLTSEGLRRAVPGFEQRTVLEVLDAAGWLTERGEGGKRAKQVKADGQSQRLYHLQPREA</sequence>
<evidence type="ECO:0000259" key="2">
    <source>
        <dbReference type="Pfam" id="PF06048"/>
    </source>
</evidence>
<evidence type="ECO:0000313" key="4">
    <source>
        <dbReference type="Proteomes" id="UP000242861"/>
    </source>
</evidence>
<organism evidence="3 4">
    <name type="scientific">Pseudomonas fluvialis</name>
    <dbReference type="NCBI Taxonomy" id="1793966"/>
    <lineage>
        <taxon>Bacteria</taxon>
        <taxon>Pseudomonadati</taxon>
        <taxon>Pseudomonadota</taxon>
        <taxon>Gammaproteobacteria</taxon>
        <taxon>Pseudomonadales</taxon>
        <taxon>Pseudomonadaceae</taxon>
        <taxon>Pseudomonas</taxon>
    </lineage>
</organism>
<dbReference type="EMBL" id="PIYS01000018">
    <property type="protein sequence ID" value="PKF70852.1"/>
    <property type="molecule type" value="Genomic_DNA"/>
</dbReference>
<feature type="domain" description="DUF927" evidence="2">
    <location>
        <begin position="50"/>
        <end position="325"/>
    </location>
</feature>
<evidence type="ECO:0000256" key="1">
    <source>
        <dbReference type="SAM" id="MobiDB-lite"/>
    </source>
</evidence>
<dbReference type="InterPro" id="IPR009270">
    <property type="entry name" value="DUF927"/>
</dbReference>
<evidence type="ECO:0000313" key="3">
    <source>
        <dbReference type="EMBL" id="PKF70852.1"/>
    </source>
</evidence>
<name>A0A2I0CNY3_9PSED</name>
<protein>
    <submittedName>
        <fullName evidence="3">RNA helicase</fullName>
    </submittedName>
</protein>
<gene>
    <name evidence="3" type="ORF">CW360_10005</name>
</gene>
<dbReference type="Proteomes" id="UP000242861">
    <property type="component" value="Unassembled WGS sequence"/>
</dbReference>
<accession>A0A2I0CNY3</accession>
<keyword evidence="3" id="KW-0347">Helicase</keyword>
<proteinExistence type="predicted"/>
<dbReference type="GO" id="GO:0004386">
    <property type="term" value="F:helicase activity"/>
    <property type="evidence" value="ECO:0007669"/>
    <property type="project" value="UniProtKB-KW"/>
</dbReference>
<keyword evidence="3" id="KW-0378">Hydrolase</keyword>
<reference evidence="4" key="1">
    <citation type="submission" date="2017-12" db="EMBL/GenBank/DDBJ databases">
        <authorList>
            <person name="Yu X.-Y."/>
        </authorList>
    </citation>
    <scope>NUCLEOTIDE SEQUENCE [LARGE SCALE GENOMIC DNA]</scope>
    <source>
        <strain evidence="4">ZYSR67-Z</strain>
    </source>
</reference>
<keyword evidence="3" id="KW-0067">ATP-binding</keyword>
<comment type="caution">
    <text evidence="3">The sequence shown here is derived from an EMBL/GenBank/DDBJ whole genome shotgun (WGS) entry which is preliminary data.</text>
</comment>